<accession>A0A433DFP0</accession>
<dbReference type="GO" id="GO:0061630">
    <property type="term" value="F:ubiquitin protein ligase activity"/>
    <property type="evidence" value="ECO:0007669"/>
    <property type="project" value="TreeGrafter"/>
</dbReference>
<dbReference type="EMBL" id="RBNI01002067">
    <property type="protein sequence ID" value="RUP49670.1"/>
    <property type="molecule type" value="Genomic_DNA"/>
</dbReference>
<dbReference type="Proteomes" id="UP000268093">
    <property type="component" value="Unassembled WGS sequence"/>
</dbReference>
<evidence type="ECO:0000313" key="7">
    <source>
        <dbReference type="Proteomes" id="UP000268093"/>
    </source>
</evidence>
<dbReference type="InterPro" id="IPR052583">
    <property type="entry name" value="ATP-helicase/E3_Ub-Ligase"/>
</dbReference>
<dbReference type="GO" id="GO:0006974">
    <property type="term" value="P:DNA damage response"/>
    <property type="evidence" value="ECO:0007669"/>
    <property type="project" value="TreeGrafter"/>
</dbReference>
<dbReference type="GO" id="GO:0000209">
    <property type="term" value="P:protein polyubiquitination"/>
    <property type="evidence" value="ECO:0007669"/>
    <property type="project" value="TreeGrafter"/>
</dbReference>
<dbReference type="AlphaFoldDB" id="A0A433DFP0"/>
<dbReference type="GO" id="GO:0008270">
    <property type="term" value="F:zinc ion binding"/>
    <property type="evidence" value="ECO:0007669"/>
    <property type="project" value="UniProtKB-KW"/>
</dbReference>
<gene>
    <name evidence="6" type="ORF">BC936DRAFT_141853</name>
</gene>
<reference evidence="6 7" key="1">
    <citation type="journal article" date="2018" name="New Phytol.">
        <title>Phylogenomics of Endogonaceae and evolution of mycorrhizas within Mucoromycota.</title>
        <authorList>
            <person name="Chang Y."/>
            <person name="Desiro A."/>
            <person name="Na H."/>
            <person name="Sandor L."/>
            <person name="Lipzen A."/>
            <person name="Clum A."/>
            <person name="Barry K."/>
            <person name="Grigoriev I.V."/>
            <person name="Martin F.M."/>
            <person name="Stajich J.E."/>
            <person name="Smith M.E."/>
            <person name="Bonito G."/>
            <person name="Spatafora J.W."/>
        </authorList>
    </citation>
    <scope>NUCLEOTIDE SEQUENCE [LARGE SCALE GENOMIC DNA]</scope>
    <source>
        <strain evidence="6 7">GMNB39</strain>
    </source>
</reference>
<dbReference type="Pfam" id="PF00097">
    <property type="entry name" value="zf-C3HC4"/>
    <property type="match status" value="1"/>
</dbReference>
<proteinExistence type="predicted"/>
<dbReference type="GO" id="GO:0005634">
    <property type="term" value="C:nucleus"/>
    <property type="evidence" value="ECO:0007669"/>
    <property type="project" value="TreeGrafter"/>
</dbReference>
<dbReference type="PROSITE" id="PS50089">
    <property type="entry name" value="ZF_RING_2"/>
    <property type="match status" value="1"/>
</dbReference>
<sequence>MSARLPYNLTREREARERQQELSDLIAARQIQDAWNREAESAKRKLEEQDRILALELTINQMDADSLNRMQNSITEGCPICLERHNTLKAIILCGHIMCDYCFEGYCKKFVKNEQIQCPVCRQLILLSDAIPTNIILEYHNSNK</sequence>
<dbReference type="SUPFAM" id="SSF57850">
    <property type="entry name" value="RING/U-box"/>
    <property type="match status" value="1"/>
</dbReference>
<keyword evidence="7" id="KW-1185">Reference proteome</keyword>
<evidence type="ECO:0000313" key="6">
    <source>
        <dbReference type="EMBL" id="RUP49670.1"/>
    </source>
</evidence>
<keyword evidence="2 4" id="KW-0863">Zinc-finger</keyword>
<dbReference type="PANTHER" id="PTHR45865:SF1">
    <property type="entry name" value="E3 UBIQUITIN-PROTEIN LIGASE SHPRH"/>
    <property type="match status" value="1"/>
</dbReference>
<evidence type="ECO:0000256" key="3">
    <source>
        <dbReference type="ARBA" id="ARBA00022833"/>
    </source>
</evidence>
<name>A0A433DFP0_9FUNG</name>
<dbReference type="PANTHER" id="PTHR45865">
    <property type="entry name" value="E3 UBIQUITIN-PROTEIN LIGASE SHPRH FAMILY MEMBER"/>
    <property type="match status" value="1"/>
</dbReference>
<evidence type="ECO:0000256" key="4">
    <source>
        <dbReference type="PROSITE-ProRule" id="PRU00175"/>
    </source>
</evidence>
<dbReference type="OrthoDB" id="8062037at2759"/>
<comment type="caution">
    <text evidence="6">The sequence shown here is derived from an EMBL/GenBank/DDBJ whole genome shotgun (WGS) entry which is preliminary data.</text>
</comment>
<organism evidence="6 7">
    <name type="scientific">Jimgerdemannia flammicorona</name>
    <dbReference type="NCBI Taxonomy" id="994334"/>
    <lineage>
        <taxon>Eukaryota</taxon>
        <taxon>Fungi</taxon>
        <taxon>Fungi incertae sedis</taxon>
        <taxon>Mucoromycota</taxon>
        <taxon>Mucoromycotina</taxon>
        <taxon>Endogonomycetes</taxon>
        <taxon>Endogonales</taxon>
        <taxon>Endogonaceae</taxon>
        <taxon>Jimgerdemannia</taxon>
    </lineage>
</organism>
<keyword evidence="1" id="KW-0479">Metal-binding</keyword>
<evidence type="ECO:0000256" key="1">
    <source>
        <dbReference type="ARBA" id="ARBA00022723"/>
    </source>
</evidence>
<dbReference type="InterPro" id="IPR018957">
    <property type="entry name" value="Znf_C3HC4_RING-type"/>
</dbReference>
<feature type="domain" description="RING-type" evidence="5">
    <location>
        <begin position="78"/>
        <end position="122"/>
    </location>
</feature>
<dbReference type="Gene3D" id="3.30.40.10">
    <property type="entry name" value="Zinc/RING finger domain, C3HC4 (zinc finger)"/>
    <property type="match status" value="1"/>
</dbReference>
<evidence type="ECO:0000256" key="2">
    <source>
        <dbReference type="ARBA" id="ARBA00022771"/>
    </source>
</evidence>
<dbReference type="InterPro" id="IPR013083">
    <property type="entry name" value="Znf_RING/FYVE/PHD"/>
</dbReference>
<keyword evidence="3" id="KW-0862">Zinc</keyword>
<protein>
    <recommendedName>
        <fullName evidence="5">RING-type domain-containing protein</fullName>
    </recommendedName>
</protein>
<dbReference type="InterPro" id="IPR001841">
    <property type="entry name" value="Znf_RING"/>
</dbReference>
<dbReference type="SMART" id="SM00184">
    <property type="entry name" value="RING"/>
    <property type="match status" value="1"/>
</dbReference>
<evidence type="ECO:0000259" key="5">
    <source>
        <dbReference type="PROSITE" id="PS50089"/>
    </source>
</evidence>